<keyword evidence="6" id="KW-1185">Reference proteome</keyword>
<dbReference type="GO" id="GO:0016887">
    <property type="term" value="F:ATP hydrolysis activity"/>
    <property type="evidence" value="ECO:0007669"/>
    <property type="project" value="InterPro"/>
</dbReference>
<feature type="coiled-coil region" evidence="4">
    <location>
        <begin position="327"/>
        <end position="498"/>
    </location>
</feature>
<dbReference type="PANTHER" id="PTHR32114:SF2">
    <property type="entry name" value="ABC TRANSPORTER ABCH.3"/>
    <property type="match status" value="1"/>
</dbReference>
<gene>
    <name evidence="5" type="ORF">SAMN02745138_00376</name>
</gene>
<accession>A0A1M6LMZ6</accession>
<dbReference type="Pfam" id="PF13558">
    <property type="entry name" value="SbcC_Walker_B"/>
    <property type="match status" value="1"/>
</dbReference>
<keyword evidence="5" id="KW-0540">Nuclease</keyword>
<dbReference type="RefSeq" id="WP_072848543.1">
    <property type="nucleotide sequence ID" value="NZ_FRAH01000005.1"/>
</dbReference>
<dbReference type="PROSITE" id="PS00675">
    <property type="entry name" value="SIGMA54_INTERACT_1"/>
    <property type="match status" value="1"/>
</dbReference>
<evidence type="ECO:0000313" key="5">
    <source>
        <dbReference type="EMBL" id="SHJ72598.1"/>
    </source>
</evidence>
<protein>
    <recommendedName>
        <fullName evidence="3">Nuclease SbcCD subunit C</fullName>
    </recommendedName>
</protein>
<dbReference type="InterPro" id="IPR025662">
    <property type="entry name" value="Sigma_54_int_dom_ATP-bd_1"/>
</dbReference>
<dbReference type="InterPro" id="IPR027417">
    <property type="entry name" value="P-loop_NTPase"/>
</dbReference>
<proteinExistence type="inferred from homology"/>
<organism evidence="5 6">
    <name type="scientific">Anaerotignum lactatifermentans DSM 14214</name>
    <dbReference type="NCBI Taxonomy" id="1121323"/>
    <lineage>
        <taxon>Bacteria</taxon>
        <taxon>Bacillati</taxon>
        <taxon>Bacillota</taxon>
        <taxon>Clostridia</taxon>
        <taxon>Lachnospirales</taxon>
        <taxon>Anaerotignaceae</taxon>
        <taxon>Anaerotignum</taxon>
    </lineage>
</organism>
<keyword evidence="5" id="KW-0269">Exonuclease</keyword>
<reference evidence="5 6" key="1">
    <citation type="submission" date="2016-11" db="EMBL/GenBank/DDBJ databases">
        <authorList>
            <person name="Jaros S."/>
            <person name="Januszkiewicz K."/>
            <person name="Wedrychowicz H."/>
        </authorList>
    </citation>
    <scope>NUCLEOTIDE SEQUENCE [LARGE SCALE GENOMIC DNA]</scope>
    <source>
        <strain evidence="5 6">DSM 14214</strain>
    </source>
</reference>
<dbReference type="PANTHER" id="PTHR32114">
    <property type="entry name" value="ABC TRANSPORTER ABCH.3"/>
    <property type="match status" value="1"/>
</dbReference>
<feature type="coiled-coil region" evidence="4">
    <location>
        <begin position="797"/>
        <end position="824"/>
    </location>
</feature>
<dbReference type="GO" id="GO:0006302">
    <property type="term" value="P:double-strand break repair"/>
    <property type="evidence" value="ECO:0007669"/>
    <property type="project" value="InterPro"/>
</dbReference>
<feature type="coiled-coil region" evidence="4">
    <location>
        <begin position="591"/>
        <end position="618"/>
    </location>
</feature>
<dbReference type="EMBL" id="FRAH01000005">
    <property type="protein sequence ID" value="SHJ72598.1"/>
    <property type="molecule type" value="Genomic_DNA"/>
</dbReference>
<name>A0A1M6LMZ6_9FIRM</name>
<evidence type="ECO:0000256" key="4">
    <source>
        <dbReference type="SAM" id="Coils"/>
    </source>
</evidence>
<comment type="subunit">
    <text evidence="2">Heterodimer of SbcC and SbcD.</text>
</comment>
<keyword evidence="5" id="KW-0378">Hydrolase</keyword>
<comment type="similarity">
    <text evidence="1">Belongs to the SMC family. SbcC subfamily.</text>
</comment>
<evidence type="ECO:0000256" key="2">
    <source>
        <dbReference type="ARBA" id="ARBA00011322"/>
    </source>
</evidence>
<dbReference type="Proteomes" id="UP000183975">
    <property type="component" value="Unassembled WGS sequence"/>
</dbReference>
<evidence type="ECO:0000313" key="6">
    <source>
        <dbReference type="Proteomes" id="UP000183975"/>
    </source>
</evidence>
<dbReference type="OrthoDB" id="9795626at2"/>
<evidence type="ECO:0000256" key="3">
    <source>
        <dbReference type="ARBA" id="ARBA00013368"/>
    </source>
</evidence>
<dbReference type="Gene3D" id="3.40.50.300">
    <property type="entry name" value="P-loop containing nucleotide triphosphate hydrolases"/>
    <property type="match status" value="2"/>
</dbReference>
<dbReference type="Pfam" id="PF13555">
    <property type="entry name" value="AAA_29"/>
    <property type="match status" value="1"/>
</dbReference>
<keyword evidence="4" id="KW-0175">Coiled coil</keyword>
<feature type="coiled-coil region" evidence="4">
    <location>
        <begin position="181"/>
        <end position="303"/>
    </location>
</feature>
<dbReference type="AlphaFoldDB" id="A0A1M6LMZ6"/>
<dbReference type="GO" id="GO:0004527">
    <property type="term" value="F:exonuclease activity"/>
    <property type="evidence" value="ECO:0007669"/>
    <property type="project" value="UniProtKB-KW"/>
</dbReference>
<sequence length="1029" mass="116699">MKPLEITVSAFGPYAGNVQIPLSKLGEQGIFLITGDTGAGKTTLFDAICFALFGEVSGSNREVDSLRSDFASPSTKTFVDLTFSHHGETYRILRNPAYLRPKKSGEGTTKETADATLWYPDGSVVSGAEKVKKAAETLLGIDAKQFKQIAMIAQGEFLKLLYADSVERGAIFRRVFHTDFYLAFQKKLKELEKENRTAFEDSGKRLLTYLSQCGIEETDENTLLQRAEQFLTEAEAEYEKAENVWLQQEKEIAAKEEERLKIAAQQADGENTNRLLDALAEAKKQYQSLLEEETAQLLKKEELQKQRRAVDYVQPKALDWKQKKDAADRLELQLKGLLDKEQKEKEVLQNSIEQEKALEPLCGQLEFDRAEAAKKEDRLKDFEAKEQAEKEIRRQEAEIQETAAQKEKLETEKTTLEDHLEVLRQQESLLPVVQQRLSALEQEKNRLQEQKDLLQETNDALQDGLEIRKTLDEIQKKYQTAKEKWEQAKAVADQAERNYLDAQAGILAENLAEGMPCPVCGSVHHPAKAVRSTQAPTQAEWNRLREVEKTEREKTETLSRKSGERNISLEHLREKVRNGLKKLGLENISQMQELEVSLQTEENKLDTELRETKKQEKELLKVPDELEKAKAKQQSLQKSLDTTDTLLRQQESALSQKKGEFNQLVQRIGNGTLAEAQAEWKKLCDAIRKKEKALQDVADKKQQAETALAGTQALLQQTGDNFKESCEAKEQAKDAFLKTLEEQQFKDKADFANSLVSREILEQTEEKNRAYFVALQTSKQNLENKQTEAAGKIYQDLTELEEEMKRLGVEKEEIQEKVQEQKALWQTRKKAAESAQKELQAWKKAEKDYLPIVELSKTANGELAQKDKIAFEQFVQGFYFDRILAAANLRFAEMTNGRYHLRRAEVAANKRSQSGLELEVMDYFTGKARGVKSLSGGEAFKASLSLALGLSDLIQQTAGGVEIKAMFIDEGFGALDEESREQAVRILQQLSYGDRMVGIISHVTELKESIEKKLIVKKSSRGSTVSFEV</sequence>
<dbReference type="SUPFAM" id="SSF52540">
    <property type="entry name" value="P-loop containing nucleoside triphosphate hydrolases"/>
    <property type="match status" value="2"/>
</dbReference>
<evidence type="ECO:0000256" key="1">
    <source>
        <dbReference type="ARBA" id="ARBA00006930"/>
    </source>
</evidence>